<name>A0ABT5XU31_9FLAO</name>
<dbReference type="RefSeq" id="WP_275650830.1">
    <property type="nucleotide sequence ID" value="NZ_JARFVA010000009.1"/>
</dbReference>
<dbReference type="Proteomes" id="UP001217083">
    <property type="component" value="Unassembled WGS sequence"/>
</dbReference>
<evidence type="ECO:0000256" key="1">
    <source>
        <dbReference type="ARBA" id="ARBA00004141"/>
    </source>
</evidence>
<protein>
    <submittedName>
        <fullName evidence="6">DoxX family membrane protein</fullName>
    </submittedName>
</protein>
<keyword evidence="2 5" id="KW-0812">Transmembrane</keyword>
<evidence type="ECO:0000256" key="5">
    <source>
        <dbReference type="SAM" id="Phobius"/>
    </source>
</evidence>
<feature type="transmembrane region" description="Helical" evidence="5">
    <location>
        <begin position="62"/>
        <end position="80"/>
    </location>
</feature>
<accession>A0ABT5XU31</accession>
<feature type="transmembrane region" description="Helical" evidence="5">
    <location>
        <begin position="111"/>
        <end position="129"/>
    </location>
</feature>
<feature type="transmembrane region" description="Helical" evidence="5">
    <location>
        <begin position="12"/>
        <end position="33"/>
    </location>
</feature>
<reference evidence="6 7" key="1">
    <citation type="submission" date="2023-03" db="EMBL/GenBank/DDBJ databases">
        <title>Muricauda XX sp. nov. and Muricauda XXX sp. nov., two novel species isolated from Okinawa Trough.</title>
        <authorList>
            <person name="Cao W."/>
            <person name="Deng X."/>
        </authorList>
    </citation>
    <scope>NUCLEOTIDE SEQUENCE [LARGE SCALE GENOMIC DNA]</scope>
    <source>
        <strain evidence="6 7">81s02</strain>
    </source>
</reference>
<keyword evidence="3 5" id="KW-1133">Transmembrane helix</keyword>
<keyword evidence="7" id="KW-1185">Reference proteome</keyword>
<dbReference type="InterPro" id="IPR032808">
    <property type="entry name" value="DoxX"/>
</dbReference>
<keyword evidence="4 5" id="KW-0472">Membrane</keyword>
<evidence type="ECO:0000313" key="6">
    <source>
        <dbReference type="EMBL" id="MDF0709061.1"/>
    </source>
</evidence>
<comment type="caution">
    <text evidence="6">The sequence shown here is derived from an EMBL/GenBank/DDBJ whole genome shotgun (WGS) entry which is preliminary data.</text>
</comment>
<dbReference type="Pfam" id="PF07681">
    <property type="entry name" value="DoxX"/>
    <property type="match status" value="1"/>
</dbReference>
<comment type="subcellular location">
    <subcellularLocation>
        <location evidence="1">Membrane</location>
        <topology evidence="1">Multi-pass membrane protein</topology>
    </subcellularLocation>
</comment>
<evidence type="ECO:0000256" key="3">
    <source>
        <dbReference type="ARBA" id="ARBA00022989"/>
    </source>
</evidence>
<organism evidence="6 7">
    <name type="scientific">Flagellimonas okinawensis</name>
    <dbReference type="NCBI Taxonomy" id="3031324"/>
    <lineage>
        <taxon>Bacteria</taxon>
        <taxon>Pseudomonadati</taxon>
        <taxon>Bacteroidota</taxon>
        <taxon>Flavobacteriia</taxon>
        <taxon>Flavobacteriales</taxon>
        <taxon>Flavobacteriaceae</taxon>
        <taxon>Flagellimonas</taxon>
    </lineage>
</organism>
<evidence type="ECO:0000256" key="2">
    <source>
        <dbReference type="ARBA" id="ARBA00022692"/>
    </source>
</evidence>
<proteinExistence type="predicted"/>
<evidence type="ECO:0000256" key="4">
    <source>
        <dbReference type="ARBA" id="ARBA00023136"/>
    </source>
</evidence>
<evidence type="ECO:0000313" key="7">
    <source>
        <dbReference type="Proteomes" id="UP001217083"/>
    </source>
</evidence>
<feature type="transmembrane region" description="Helical" evidence="5">
    <location>
        <begin position="85"/>
        <end position="105"/>
    </location>
</feature>
<sequence>MEKIEKLKNYRLLTLLYWCARIGMGLAFIASGARKLPGIKFTNLPIENPVGFYFEAMYSTGFYWNFIGYFQILLGVLIFFNRFVVLSSLLMMPIVINIFLISVSLNMRGTPMITSAMVLGNLLLLLWHFKNYRTIFLKPVQ</sequence>
<gene>
    <name evidence="6" type="ORF">PY091_17750</name>
</gene>
<dbReference type="EMBL" id="JARFVA010000009">
    <property type="protein sequence ID" value="MDF0709061.1"/>
    <property type="molecule type" value="Genomic_DNA"/>
</dbReference>